<dbReference type="Gene3D" id="1.10.357.50">
    <property type="match status" value="1"/>
</dbReference>
<dbReference type="PROSITE" id="PS51259">
    <property type="entry name" value="MHD2"/>
    <property type="match status" value="1"/>
</dbReference>
<feature type="compositionally biased region" description="Polar residues" evidence="1">
    <location>
        <begin position="426"/>
        <end position="439"/>
    </location>
</feature>
<dbReference type="PROSITE" id="PS50004">
    <property type="entry name" value="C2"/>
    <property type="match status" value="1"/>
</dbReference>
<gene>
    <name evidence="5" type="ORF">Glove_227g93</name>
</gene>
<accession>A0A397IK47</accession>
<dbReference type="PROSITE" id="PS51258">
    <property type="entry name" value="MHD1"/>
    <property type="match status" value="1"/>
</dbReference>
<evidence type="ECO:0000259" key="2">
    <source>
        <dbReference type="PROSITE" id="PS50004"/>
    </source>
</evidence>
<evidence type="ECO:0008006" key="7">
    <source>
        <dbReference type="Google" id="ProtNLM"/>
    </source>
</evidence>
<dbReference type="PANTHER" id="PTHR47263:SF1">
    <property type="entry name" value="C2 DOMAIN PROTEIN (AFU_ORTHOLOGUE AFUA_7G02350)"/>
    <property type="match status" value="1"/>
</dbReference>
<evidence type="ECO:0000313" key="5">
    <source>
        <dbReference type="EMBL" id="RHZ74126.1"/>
    </source>
</evidence>
<feature type="region of interest" description="Disordered" evidence="1">
    <location>
        <begin position="366"/>
        <end position="448"/>
    </location>
</feature>
<organism evidence="5 6">
    <name type="scientific">Diversispora epigaea</name>
    <dbReference type="NCBI Taxonomy" id="1348612"/>
    <lineage>
        <taxon>Eukaryota</taxon>
        <taxon>Fungi</taxon>
        <taxon>Fungi incertae sedis</taxon>
        <taxon>Mucoromycota</taxon>
        <taxon>Glomeromycotina</taxon>
        <taxon>Glomeromycetes</taxon>
        <taxon>Diversisporales</taxon>
        <taxon>Diversisporaceae</taxon>
        <taxon>Diversispora</taxon>
    </lineage>
</organism>
<feature type="compositionally biased region" description="Low complexity" evidence="1">
    <location>
        <begin position="380"/>
        <end position="425"/>
    </location>
</feature>
<sequence length="1347" mass="154868">MFLRNFHFNLTKKKNKKMSGYESSGRRISGGTNKRTNEQGSSNVTEDSTYQCALRIAYLAYLTQPKPPKPPPSFAPNPQTVAIKNAEDKKRPNSFIGQEIFSGIFDTKKSLKIPKELSKALRERLEVIVTGRDPNPIYNDPYFRRDISIFHRSLSQQPFRQQIQQIKSGKIEEVVLLYVRSAQNELKSAPMPPNVTWQAKLTDHVSYFIEILKETLQSRDCISSSTPELLARLETLPSNGAGHSNGGTSNGTDDMKMVKLVQSIFQISNSQIQKDINAIKKDCTPQASLEDLRNIINHINLGAAFPARKEDFETEEVYNNWKAIELKTLNELMTTMIILFPGIKVGNPTKDQAQDGAFDSYLKRQRDSVYSSNPSQQYHNNPSQPQYSNNSSQYPPVNYNRNPPPSQQTYPQQTYSPPHQQQSPYNNNTRQVFNPNSTVEPRDSSALIESSNDGGSFIFIPPNPRRFYKLLMNKCIEYELLTGSPGEHSVKILSKSVIELLNECALRWRVSPGFRWLQYLDALKNHFDNEHPAITLDHIKEGMHLLKDATKLRDVSTWTINDRRELVEVFSGIHDSLLKLMAEALEHLFKIKADAFDPIISILYLIYESELFQATYPDITPFYNNLQEIVRKVAVEAYLVKRDQIYSQEDDNEVVKLIILARWIQQETERLTKKFPKSLIGQINVVCLIVEKQVPLLTLDLENATAEISGKVRMTSEEGIPVDDIFELYREISELKIIYESRNTGCVFTLSIEKWFEPHVKMWLEATDSKTPEWVQTAISMDEFKAVSVSDKHSSSVVDLFTSFNQTIDFIKKLNWPNEYQYAKFMTSLSRTVSKALDQYCDEIEELFMKDMFPVEEKEQEVSKQSAWYIRAKTAMASEKAVSFDFKPTTCIKLNNVEAAREQLDKLYETMEVDRLSEVISKIEPDVPEDKQDSYLYTIKIVLAENLSALDSNGYSDPYCVLADEMGNRLVQTRVIYETLNPRWEEAFDITIGSETRQLSAIILDRDQVGSDDVCGKGTFVLDLNRFNDYLAHEVWVDLDTQGRVLLRISMEGEKDIIQFYFGKAFRTLKRSHDDMARTIVDRMSPFLKRCLSRDVINKLLKPATSKTLTNLFKETDKPNKLTDRDIEKAIDPIFDYFDTNLSTLNSHLHPIVFSMVMIRIWKDILSIIEALIIPPLSERPSDMKPLTDNELDVVYNWLTFLRTYLHADGNGMSVDELASTKYHEIQQIRIFYDNTTEGLINEYLRVKMESTASPKKEQKGLNKSVLNQRNLGTIKKRKTEKRKHHNNDNNGELILRILRMRAGTKGFLKQQMEERAKKMAAMTKESIIRREEAPPVPALQNSQLFA</sequence>
<name>A0A397IK47_9GLOM</name>
<dbReference type="Gene3D" id="2.60.40.150">
    <property type="entry name" value="C2 domain"/>
    <property type="match status" value="1"/>
</dbReference>
<feature type="compositionally biased region" description="Polar residues" evidence="1">
    <location>
        <begin position="368"/>
        <end position="379"/>
    </location>
</feature>
<feature type="domain" description="MHD1" evidence="3">
    <location>
        <begin position="726"/>
        <end position="844"/>
    </location>
</feature>
<dbReference type="InterPro" id="IPR052811">
    <property type="entry name" value="Glucose_resp_signaling"/>
</dbReference>
<comment type="caution">
    <text evidence="5">The sequence shown here is derived from an EMBL/GenBank/DDBJ whole genome shotgun (WGS) entry which is preliminary data.</text>
</comment>
<dbReference type="SUPFAM" id="SSF49562">
    <property type="entry name" value="C2 domain (Calcium/lipid-binding domain, CaLB)"/>
    <property type="match status" value="1"/>
</dbReference>
<dbReference type="EMBL" id="PQFF01000210">
    <property type="protein sequence ID" value="RHZ74126.1"/>
    <property type="molecule type" value="Genomic_DNA"/>
</dbReference>
<dbReference type="InterPro" id="IPR000008">
    <property type="entry name" value="C2_dom"/>
</dbReference>
<dbReference type="InterPro" id="IPR010439">
    <property type="entry name" value="MUN_dom"/>
</dbReference>
<feature type="region of interest" description="Disordered" evidence="1">
    <location>
        <begin position="14"/>
        <end position="46"/>
    </location>
</feature>
<keyword evidence="6" id="KW-1185">Reference proteome</keyword>
<reference evidence="5 6" key="1">
    <citation type="submission" date="2018-08" db="EMBL/GenBank/DDBJ databases">
        <title>Genome and evolution of the arbuscular mycorrhizal fungus Diversispora epigaea (formerly Glomus versiforme) and its bacterial endosymbionts.</title>
        <authorList>
            <person name="Sun X."/>
            <person name="Fei Z."/>
            <person name="Harrison M."/>
        </authorList>
    </citation>
    <scope>NUCLEOTIDE SEQUENCE [LARGE SCALE GENOMIC DNA]</scope>
    <source>
        <strain evidence="5 6">IT104</strain>
    </source>
</reference>
<dbReference type="Proteomes" id="UP000266861">
    <property type="component" value="Unassembled WGS sequence"/>
</dbReference>
<dbReference type="STRING" id="1348612.A0A397IK47"/>
<dbReference type="Pfam" id="PF00168">
    <property type="entry name" value="C2"/>
    <property type="match status" value="1"/>
</dbReference>
<evidence type="ECO:0000259" key="3">
    <source>
        <dbReference type="PROSITE" id="PS51258"/>
    </source>
</evidence>
<dbReference type="Pfam" id="PF06292">
    <property type="entry name" value="MUN"/>
    <property type="match status" value="1"/>
</dbReference>
<protein>
    <recommendedName>
        <fullName evidence="7">C2 domain-containing protein</fullName>
    </recommendedName>
</protein>
<dbReference type="SMART" id="SM00239">
    <property type="entry name" value="C2"/>
    <property type="match status" value="1"/>
</dbReference>
<evidence type="ECO:0000313" key="6">
    <source>
        <dbReference type="Proteomes" id="UP000266861"/>
    </source>
</evidence>
<dbReference type="OrthoDB" id="2015333at2759"/>
<dbReference type="Gene3D" id="1.20.58.1100">
    <property type="match status" value="1"/>
</dbReference>
<feature type="compositionally biased region" description="Polar residues" evidence="1">
    <location>
        <begin position="30"/>
        <end position="46"/>
    </location>
</feature>
<dbReference type="InterPro" id="IPR014770">
    <property type="entry name" value="Munc13_1"/>
</dbReference>
<feature type="domain" description="MHD2" evidence="4">
    <location>
        <begin position="1128"/>
        <end position="1244"/>
    </location>
</feature>
<dbReference type="PANTHER" id="PTHR47263">
    <property type="entry name" value="ADENYLATE CYCLASE ACTIVATION PROTEIN GIT1"/>
    <property type="match status" value="1"/>
</dbReference>
<feature type="domain" description="C2" evidence="2">
    <location>
        <begin position="915"/>
        <end position="1037"/>
    </location>
</feature>
<evidence type="ECO:0000259" key="4">
    <source>
        <dbReference type="PROSITE" id="PS51259"/>
    </source>
</evidence>
<proteinExistence type="predicted"/>
<dbReference type="InterPro" id="IPR035892">
    <property type="entry name" value="C2_domain_sf"/>
</dbReference>
<dbReference type="InterPro" id="IPR014772">
    <property type="entry name" value="Munc13_dom-2"/>
</dbReference>
<evidence type="ECO:0000256" key="1">
    <source>
        <dbReference type="SAM" id="MobiDB-lite"/>
    </source>
</evidence>